<keyword evidence="4" id="KW-1185">Reference proteome</keyword>
<accession>A0ABT7MBC6</accession>
<protein>
    <submittedName>
        <fullName evidence="3">SDR family oxidoreductase</fullName>
    </submittedName>
</protein>
<gene>
    <name evidence="3" type="ORF">QRT03_18500</name>
</gene>
<dbReference type="Pfam" id="PF13561">
    <property type="entry name" value="adh_short_C2"/>
    <property type="match status" value="1"/>
</dbReference>
<dbReference type="Gene3D" id="3.40.50.720">
    <property type="entry name" value="NAD(P)-binding Rossmann-like Domain"/>
    <property type="match status" value="1"/>
</dbReference>
<dbReference type="InterPro" id="IPR002347">
    <property type="entry name" value="SDR_fam"/>
</dbReference>
<dbReference type="PRINTS" id="PR00081">
    <property type="entry name" value="GDHRDH"/>
</dbReference>
<dbReference type="PANTHER" id="PTHR43639">
    <property type="entry name" value="OXIDOREDUCTASE, SHORT-CHAIN DEHYDROGENASE/REDUCTASE FAMILY (AFU_ORTHOLOGUE AFUA_5G02870)"/>
    <property type="match status" value="1"/>
</dbReference>
<sequence>MGRVLVTGASRRRGIGAAIVRRLHDDGHRVVAHGWRPYDETEPWGADDEPFTDRPGVTVVTADLADPGAPARLVADAGPLDALVVNHARSQLGRLGELDADTLDRTWAVNVRATLLLVQAFAAQAPDGGRVVLFTSGQHRGPMPTEIPYATTKGALAAITATLADALADRGITVNTVNPGPTDTGWADEATTAAVGKQLPRGRWNRPEEAADVVALLLDGRAATITGQVVDAEGGFRRWTA</sequence>
<comment type="caution">
    <text evidence="3">The sequence shown here is derived from an EMBL/GenBank/DDBJ whole genome shotgun (WGS) entry which is preliminary data.</text>
</comment>
<proteinExistence type="inferred from homology"/>
<keyword evidence="2" id="KW-0560">Oxidoreductase</keyword>
<evidence type="ECO:0000256" key="2">
    <source>
        <dbReference type="ARBA" id="ARBA00023002"/>
    </source>
</evidence>
<dbReference type="PROSITE" id="PS00061">
    <property type="entry name" value="ADH_SHORT"/>
    <property type="match status" value="1"/>
</dbReference>
<reference evidence="3 4" key="1">
    <citation type="submission" date="2023-06" db="EMBL/GenBank/DDBJ databases">
        <title>Actinomycetospora Odt1-22.</title>
        <authorList>
            <person name="Supong K."/>
        </authorList>
    </citation>
    <scope>NUCLEOTIDE SEQUENCE [LARGE SCALE GENOMIC DNA]</scope>
    <source>
        <strain evidence="3 4">Odt1-22</strain>
    </source>
</reference>
<evidence type="ECO:0000313" key="3">
    <source>
        <dbReference type="EMBL" id="MDL5157965.1"/>
    </source>
</evidence>
<name>A0ABT7MBC6_9PSEU</name>
<dbReference type="InterPro" id="IPR036291">
    <property type="entry name" value="NAD(P)-bd_dom_sf"/>
</dbReference>
<dbReference type="InterPro" id="IPR020904">
    <property type="entry name" value="Sc_DH/Rdtase_CS"/>
</dbReference>
<organism evidence="3 4">
    <name type="scientific">Actinomycetospora termitidis</name>
    <dbReference type="NCBI Taxonomy" id="3053470"/>
    <lineage>
        <taxon>Bacteria</taxon>
        <taxon>Bacillati</taxon>
        <taxon>Actinomycetota</taxon>
        <taxon>Actinomycetes</taxon>
        <taxon>Pseudonocardiales</taxon>
        <taxon>Pseudonocardiaceae</taxon>
        <taxon>Actinomycetospora</taxon>
    </lineage>
</organism>
<dbReference type="EMBL" id="JASVWF010000004">
    <property type="protein sequence ID" value="MDL5157965.1"/>
    <property type="molecule type" value="Genomic_DNA"/>
</dbReference>
<evidence type="ECO:0000256" key="1">
    <source>
        <dbReference type="ARBA" id="ARBA00006484"/>
    </source>
</evidence>
<dbReference type="Proteomes" id="UP001231924">
    <property type="component" value="Unassembled WGS sequence"/>
</dbReference>
<dbReference type="RefSeq" id="WP_286054463.1">
    <property type="nucleotide sequence ID" value="NZ_JASVWF010000004.1"/>
</dbReference>
<dbReference type="PANTHER" id="PTHR43639:SF1">
    <property type="entry name" value="SHORT-CHAIN DEHYDROGENASE_REDUCTASE FAMILY PROTEIN"/>
    <property type="match status" value="1"/>
</dbReference>
<dbReference type="CDD" id="cd05233">
    <property type="entry name" value="SDR_c"/>
    <property type="match status" value="1"/>
</dbReference>
<dbReference type="SUPFAM" id="SSF51735">
    <property type="entry name" value="NAD(P)-binding Rossmann-fold domains"/>
    <property type="match status" value="1"/>
</dbReference>
<evidence type="ECO:0000313" key="4">
    <source>
        <dbReference type="Proteomes" id="UP001231924"/>
    </source>
</evidence>
<comment type="similarity">
    <text evidence="1">Belongs to the short-chain dehydrogenases/reductases (SDR) family.</text>
</comment>